<dbReference type="Gene3D" id="3.10.20.90">
    <property type="entry name" value="Phosphatidylinositol 3-kinase Catalytic Subunit, Chain A, domain 1"/>
    <property type="match status" value="1"/>
</dbReference>
<evidence type="ECO:0000313" key="4">
    <source>
        <dbReference type="Proteomes" id="UP000827092"/>
    </source>
</evidence>
<evidence type="ECO:0000313" key="3">
    <source>
        <dbReference type="EMBL" id="KAG8187544.1"/>
    </source>
</evidence>
<gene>
    <name evidence="3" type="ORF">JTE90_008431</name>
</gene>
<dbReference type="InterPro" id="IPR034857">
    <property type="entry name" value="PB1_TFG"/>
</dbReference>
<dbReference type="CDD" id="cd06401">
    <property type="entry name" value="PB1_TFG"/>
    <property type="match status" value="1"/>
</dbReference>
<sequence>MAVDSYGGADEGGYAQLDLSGKLIIKAQLGDDIRRIPIHNEEITYDELVLMMQRVFRGKLDASDEVLIKYRDEDGDLVSIFDSSDLSFAIQCSRILKLTIFVNGQPEPLQSDEVKHIKTELQKIRNQVIHLIDQLEPRTSSPGDPAEGDKGSANVTIANTTNAVAPKEFDPLSAKEGVERGPNKVVSSFGLQEDGRGGSPDSISSQLSSASQKQPQQQMQGGPPSSSLYQQGPPQSQQQQVYAPGQNIPGGVPQHHYFQGQGGPHQQQQQQQSSQPQSPASSVGSSGGFAPPPPGSYGQGQPGQGYGGYQQNPQMQQGQYGQPQPSQQPQHPQQVRGSPFSGSPSGGPPNQGPTNAPANYPGGPPTSQAYLGQMQQQYPAGYPPGNVGPGGPVPSGGSNPYSRGPSSGYPRPALNHQTGY</sequence>
<dbReference type="InterPro" id="IPR033512">
    <property type="entry name" value="TFG"/>
</dbReference>
<dbReference type="InterPro" id="IPR000270">
    <property type="entry name" value="PB1_dom"/>
</dbReference>
<accession>A0AAV6UTL3</accession>
<comment type="caution">
    <text evidence="3">The sequence shown here is derived from an EMBL/GenBank/DDBJ whole genome shotgun (WGS) entry which is preliminary data.</text>
</comment>
<feature type="compositionally biased region" description="Polar residues" evidence="1">
    <location>
        <begin position="365"/>
        <end position="378"/>
    </location>
</feature>
<evidence type="ECO:0000256" key="1">
    <source>
        <dbReference type="SAM" id="MobiDB-lite"/>
    </source>
</evidence>
<keyword evidence="4" id="KW-1185">Reference proteome</keyword>
<feature type="compositionally biased region" description="Gly residues" evidence="1">
    <location>
        <begin position="297"/>
        <end position="308"/>
    </location>
</feature>
<dbReference type="InterPro" id="IPR053793">
    <property type="entry name" value="PB1-like"/>
</dbReference>
<feature type="region of interest" description="Disordered" evidence="1">
    <location>
        <begin position="161"/>
        <end position="420"/>
    </location>
</feature>
<dbReference type="Proteomes" id="UP000827092">
    <property type="component" value="Unassembled WGS sequence"/>
</dbReference>
<dbReference type="PROSITE" id="PS51745">
    <property type="entry name" value="PB1"/>
    <property type="match status" value="1"/>
</dbReference>
<dbReference type="PANTHER" id="PTHR15335:SF7">
    <property type="entry name" value="PROTEIN TFG"/>
    <property type="match status" value="1"/>
</dbReference>
<name>A0AAV6UTL3_9ARAC</name>
<dbReference type="GO" id="GO:0048208">
    <property type="term" value="P:COPII vesicle coating"/>
    <property type="evidence" value="ECO:0007669"/>
    <property type="project" value="InterPro"/>
</dbReference>
<organism evidence="3 4">
    <name type="scientific">Oedothorax gibbosus</name>
    <dbReference type="NCBI Taxonomy" id="931172"/>
    <lineage>
        <taxon>Eukaryota</taxon>
        <taxon>Metazoa</taxon>
        <taxon>Ecdysozoa</taxon>
        <taxon>Arthropoda</taxon>
        <taxon>Chelicerata</taxon>
        <taxon>Arachnida</taxon>
        <taxon>Araneae</taxon>
        <taxon>Araneomorphae</taxon>
        <taxon>Entelegynae</taxon>
        <taxon>Araneoidea</taxon>
        <taxon>Linyphiidae</taxon>
        <taxon>Erigoninae</taxon>
        <taxon>Oedothorax</taxon>
    </lineage>
</organism>
<dbReference type="PANTHER" id="PTHR15335">
    <property type="entry name" value="PROTEIN TFG"/>
    <property type="match status" value="1"/>
</dbReference>
<feature type="compositionally biased region" description="Low complexity" evidence="1">
    <location>
        <begin position="253"/>
        <end position="284"/>
    </location>
</feature>
<dbReference type="SUPFAM" id="SSF54277">
    <property type="entry name" value="CAD &amp; PB1 domains"/>
    <property type="match status" value="1"/>
</dbReference>
<dbReference type="Pfam" id="PF00564">
    <property type="entry name" value="PB1"/>
    <property type="match status" value="1"/>
</dbReference>
<dbReference type="EMBL" id="JAFNEN010000268">
    <property type="protein sequence ID" value="KAG8187544.1"/>
    <property type="molecule type" value="Genomic_DNA"/>
</dbReference>
<evidence type="ECO:0000259" key="2">
    <source>
        <dbReference type="PROSITE" id="PS51745"/>
    </source>
</evidence>
<dbReference type="AlphaFoldDB" id="A0AAV6UTL3"/>
<proteinExistence type="predicted"/>
<protein>
    <recommendedName>
        <fullName evidence="2">PB1 domain-containing protein</fullName>
    </recommendedName>
</protein>
<dbReference type="SMART" id="SM00666">
    <property type="entry name" value="PB1"/>
    <property type="match status" value="1"/>
</dbReference>
<feature type="compositionally biased region" description="Low complexity" evidence="1">
    <location>
        <begin position="199"/>
        <end position="246"/>
    </location>
</feature>
<reference evidence="3 4" key="1">
    <citation type="journal article" date="2022" name="Nat. Ecol. Evol.">
        <title>A masculinizing supergene underlies an exaggerated male reproductive morph in a spider.</title>
        <authorList>
            <person name="Hendrickx F."/>
            <person name="De Corte Z."/>
            <person name="Sonet G."/>
            <person name="Van Belleghem S.M."/>
            <person name="Kostlbacher S."/>
            <person name="Vangestel C."/>
        </authorList>
    </citation>
    <scope>NUCLEOTIDE SEQUENCE [LARGE SCALE GENOMIC DNA]</scope>
    <source>
        <strain evidence="3">W744_W776</strain>
    </source>
</reference>
<dbReference type="GO" id="GO:0042802">
    <property type="term" value="F:identical protein binding"/>
    <property type="evidence" value="ECO:0007669"/>
    <property type="project" value="InterPro"/>
</dbReference>
<feature type="compositionally biased region" description="Low complexity" evidence="1">
    <location>
        <begin position="309"/>
        <end position="343"/>
    </location>
</feature>
<dbReference type="GO" id="GO:0070971">
    <property type="term" value="C:endoplasmic reticulum exit site"/>
    <property type="evidence" value="ECO:0007669"/>
    <property type="project" value="TreeGrafter"/>
</dbReference>
<feature type="domain" description="PB1" evidence="2">
    <location>
        <begin position="22"/>
        <end position="103"/>
    </location>
</feature>